<protein>
    <recommendedName>
        <fullName evidence="1">Exonuclease domain-containing protein</fullName>
    </recommendedName>
</protein>
<evidence type="ECO:0000313" key="2">
    <source>
        <dbReference type="EMBL" id="SVA54611.1"/>
    </source>
</evidence>
<dbReference type="Pfam" id="PF00929">
    <property type="entry name" value="RNase_T"/>
    <property type="match status" value="1"/>
</dbReference>
<dbReference type="NCBIfam" id="NF006615">
    <property type="entry name" value="PRK09182.1"/>
    <property type="match status" value="1"/>
</dbReference>
<dbReference type="InterPro" id="IPR012337">
    <property type="entry name" value="RNaseH-like_sf"/>
</dbReference>
<dbReference type="GO" id="GO:0008408">
    <property type="term" value="F:3'-5' exonuclease activity"/>
    <property type="evidence" value="ECO:0007669"/>
    <property type="project" value="TreeGrafter"/>
</dbReference>
<dbReference type="EMBL" id="UINC01012513">
    <property type="protein sequence ID" value="SVA54611.1"/>
    <property type="molecule type" value="Genomic_DNA"/>
</dbReference>
<gene>
    <name evidence="2" type="ORF">METZ01_LOCUS107465</name>
</gene>
<dbReference type="SUPFAM" id="SSF53098">
    <property type="entry name" value="Ribonuclease H-like"/>
    <property type="match status" value="1"/>
</dbReference>
<dbReference type="PANTHER" id="PTHR30231:SF37">
    <property type="entry name" value="EXODEOXYRIBONUCLEASE 10"/>
    <property type="match status" value="1"/>
</dbReference>
<dbReference type="InterPro" id="IPR013520">
    <property type="entry name" value="Ribonucl_H"/>
</dbReference>
<dbReference type="GO" id="GO:0003676">
    <property type="term" value="F:nucleic acid binding"/>
    <property type="evidence" value="ECO:0007669"/>
    <property type="project" value="InterPro"/>
</dbReference>
<feature type="domain" description="Exonuclease" evidence="1">
    <location>
        <begin position="41"/>
        <end position="209"/>
    </location>
</feature>
<dbReference type="GO" id="GO:0005829">
    <property type="term" value="C:cytosol"/>
    <property type="evidence" value="ECO:0007669"/>
    <property type="project" value="TreeGrafter"/>
</dbReference>
<dbReference type="CDD" id="cd06127">
    <property type="entry name" value="DEDDh"/>
    <property type="match status" value="1"/>
</dbReference>
<dbReference type="PANTHER" id="PTHR30231">
    <property type="entry name" value="DNA POLYMERASE III SUBUNIT EPSILON"/>
    <property type="match status" value="1"/>
</dbReference>
<accession>A0A381WQP4</accession>
<feature type="non-terminal residue" evidence="2">
    <location>
        <position position="1"/>
    </location>
</feature>
<evidence type="ECO:0000259" key="1">
    <source>
        <dbReference type="SMART" id="SM00479"/>
    </source>
</evidence>
<sequence>VSFITTVEKIDDKVVLYKYDGEGLAPNSGDESELETPSQKRLCFLDVETTGKDRTGDEIIEIALKTILFDMASCSIASVKESYESYNEPTIPIKEEAFLVNRITHEMVRGQSIDWHLVDGILEKADVIVAHNASFDRAFIDEHSSVSPRKIWACSLEDIDWPGRNFSNGKQELLCFWHGFYYESHRAMNDVNALIHLVTHPNYTEGHPILELIENSGEPYYKMKAIRSPFEKKDTLKANNYKWDGGNKYWWKKLNFDEIETEKDWLTEVIYDDYFLGVVEEIPLTDKYKQ</sequence>
<dbReference type="GO" id="GO:0045004">
    <property type="term" value="P:DNA replication proofreading"/>
    <property type="evidence" value="ECO:0007669"/>
    <property type="project" value="TreeGrafter"/>
</dbReference>
<organism evidence="2">
    <name type="scientific">marine metagenome</name>
    <dbReference type="NCBI Taxonomy" id="408172"/>
    <lineage>
        <taxon>unclassified sequences</taxon>
        <taxon>metagenomes</taxon>
        <taxon>ecological metagenomes</taxon>
    </lineage>
</organism>
<dbReference type="InterPro" id="IPR036397">
    <property type="entry name" value="RNaseH_sf"/>
</dbReference>
<dbReference type="AlphaFoldDB" id="A0A381WQP4"/>
<reference evidence="2" key="1">
    <citation type="submission" date="2018-05" db="EMBL/GenBank/DDBJ databases">
        <authorList>
            <person name="Lanie J.A."/>
            <person name="Ng W.-L."/>
            <person name="Kazmierczak K.M."/>
            <person name="Andrzejewski T.M."/>
            <person name="Davidsen T.M."/>
            <person name="Wayne K.J."/>
            <person name="Tettelin H."/>
            <person name="Glass J.I."/>
            <person name="Rusch D."/>
            <person name="Podicherti R."/>
            <person name="Tsui H.-C.T."/>
            <person name="Winkler M.E."/>
        </authorList>
    </citation>
    <scope>NUCLEOTIDE SEQUENCE</scope>
</reference>
<name>A0A381WQP4_9ZZZZ</name>
<dbReference type="Gene3D" id="3.30.420.10">
    <property type="entry name" value="Ribonuclease H-like superfamily/Ribonuclease H"/>
    <property type="match status" value="1"/>
</dbReference>
<dbReference type="SMART" id="SM00479">
    <property type="entry name" value="EXOIII"/>
    <property type="match status" value="1"/>
</dbReference>
<proteinExistence type="predicted"/>